<feature type="binding site" evidence="5">
    <location>
        <position position="194"/>
    </location>
    <ligand>
        <name>Zn(2+)</name>
        <dbReference type="ChEBI" id="CHEBI:29105"/>
    </ligand>
</feature>
<comment type="caution">
    <text evidence="7">The sequence shown here is derived from an EMBL/GenBank/DDBJ whole genome shotgun (WGS) entry which is preliminary data.</text>
</comment>
<dbReference type="AlphaFoldDB" id="A0A1U7LPS5"/>
<evidence type="ECO:0000256" key="3">
    <source>
        <dbReference type="ARBA" id="ARBA00022723"/>
    </source>
</evidence>
<dbReference type="SUPFAM" id="SSF82282">
    <property type="entry name" value="Homocysteine S-methyltransferase"/>
    <property type="match status" value="1"/>
</dbReference>
<keyword evidence="4 5" id="KW-0862">Zinc</keyword>
<accession>A0A1U7LPS5</accession>
<dbReference type="Proteomes" id="UP000186594">
    <property type="component" value="Unassembled WGS sequence"/>
</dbReference>
<evidence type="ECO:0000313" key="7">
    <source>
        <dbReference type="EMBL" id="OLL24628.1"/>
    </source>
</evidence>
<keyword evidence="1 5" id="KW-0489">Methyltransferase</keyword>
<dbReference type="Gene3D" id="3.20.20.330">
    <property type="entry name" value="Homocysteine-binding-like domain"/>
    <property type="match status" value="1"/>
</dbReference>
<dbReference type="PANTHER" id="PTHR46015">
    <property type="entry name" value="ZGC:172121"/>
    <property type="match status" value="1"/>
</dbReference>
<reference evidence="7 8" key="1">
    <citation type="submission" date="2016-04" db="EMBL/GenBank/DDBJ databases">
        <title>Evolutionary innovation and constraint leading to complex multicellularity in the Ascomycota.</title>
        <authorList>
            <person name="Cisse O."/>
            <person name="Nguyen A."/>
            <person name="Hewitt D.A."/>
            <person name="Jedd G."/>
            <person name="Stajich J.E."/>
        </authorList>
    </citation>
    <scope>NUCLEOTIDE SEQUENCE [LARGE SCALE GENOMIC DNA]</scope>
    <source>
        <strain evidence="7 8">DAH-3</strain>
    </source>
</reference>
<proteinExistence type="predicted"/>
<evidence type="ECO:0000256" key="5">
    <source>
        <dbReference type="PROSITE-ProRule" id="PRU00333"/>
    </source>
</evidence>
<keyword evidence="3 5" id="KW-0479">Metal-binding</keyword>
<gene>
    <name evidence="7" type="ORF">NEOLI_003161</name>
</gene>
<dbReference type="GO" id="GO:0046872">
    <property type="term" value="F:metal ion binding"/>
    <property type="evidence" value="ECO:0007669"/>
    <property type="project" value="UniProtKB-KW"/>
</dbReference>
<dbReference type="GO" id="GO:0032259">
    <property type="term" value="P:methylation"/>
    <property type="evidence" value="ECO:0007669"/>
    <property type="project" value="UniProtKB-KW"/>
</dbReference>
<dbReference type="InterPro" id="IPR051486">
    <property type="entry name" value="Hcy_S-methyltransferase"/>
</dbReference>
<keyword evidence="2 5" id="KW-0808">Transferase</keyword>
<protein>
    <recommendedName>
        <fullName evidence="6">Hcy-binding domain-containing protein</fullName>
    </recommendedName>
</protein>
<dbReference type="InterPro" id="IPR036589">
    <property type="entry name" value="HCY_dom_sf"/>
</dbReference>
<dbReference type="OrthoDB" id="261426at2759"/>
<evidence type="ECO:0000256" key="4">
    <source>
        <dbReference type="ARBA" id="ARBA00022833"/>
    </source>
</evidence>
<comment type="cofactor">
    <cofactor evidence="5">
        <name>Zn(2+)</name>
        <dbReference type="ChEBI" id="CHEBI:29105"/>
    </cofactor>
</comment>
<sequence length="208" mass="23962">MQKGLELALNNRSGKQVSVSLCSYAATNGAGEYHTEFAQKDVLVLQDFHRRRLEMYSQMKDWEEVEYLAFETIPCWLEAKAILSLDTLPTTKKIWIAFSCSSMDKSTTVIRNIHRLVKEHRSTLWGVGVNCTSPQLIDHISKQLDKWEGYYVFYANGASWENGKFLDFWEAEEWAKIVGSWRYINEGRVLLGGCCMTRPEHIQGIRGI</sequence>
<dbReference type="InterPro" id="IPR003726">
    <property type="entry name" value="HCY_dom"/>
</dbReference>
<evidence type="ECO:0000256" key="1">
    <source>
        <dbReference type="ARBA" id="ARBA00022603"/>
    </source>
</evidence>
<keyword evidence="8" id="KW-1185">Reference proteome</keyword>
<dbReference type="PROSITE" id="PS50970">
    <property type="entry name" value="HCY"/>
    <property type="match status" value="1"/>
</dbReference>
<evidence type="ECO:0000313" key="8">
    <source>
        <dbReference type="Proteomes" id="UP000186594"/>
    </source>
</evidence>
<evidence type="ECO:0000259" key="6">
    <source>
        <dbReference type="PROSITE" id="PS50970"/>
    </source>
</evidence>
<dbReference type="EMBL" id="LXFE01000704">
    <property type="protein sequence ID" value="OLL24628.1"/>
    <property type="molecule type" value="Genomic_DNA"/>
</dbReference>
<feature type="binding site" evidence="5">
    <location>
        <position position="195"/>
    </location>
    <ligand>
        <name>Zn(2+)</name>
        <dbReference type="ChEBI" id="CHEBI:29105"/>
    </ligand>
</feature>
<dbReference type="Pfam" id="PF02574">
    <property type="entry name" value="S-methyl_trans"/>
    <property type="match status" value="1"/>
</dbReference>
<organism evidence="7 8">
    <name type="scientific">Neolecta irregularis (strain DAH-3)</name>
    <dbReference type="NCBI Taxonomy" id="1198029"/>
    <lineage>
        <taxon>Eukaryota</taxon>
        <taxon>Fungi</taxon>
        <taxon>Dikarya</taxon>
        <taxon>Ascomycota</taxon>
        <taxon>Taphrinomycotina</taxon>
        <taxon>Neolectales</taxon>
        <taxon>Neolectaceae</taxon>
        <taxon>Neolecta</taxon>
    </lineage>
</organism>
<evidence type="ECO:0000256" key="2">
    <source>
        <dbReference type="ARBA" id="ARBA00022679"/>
    </source>
</evidence>
<name>A0A1U7LPS5_NEOID</name>
<dbReference type="PANTHER" id="PTHR46015:SF1">
    <property type="entry name" value="HOMOCYSTEINE S-METHYLTRANSFERASE-LIKE ISOFORM 1"/>
    <property type="match status" value="1"/>
</dbReference>
<feature type="domain" description="Hcy-binding" evidence="6">
    <location>
        <begin position="1"/>
        <end position="208"/>
    </location>
</feature>
<dbReference type="GO" id="GO:0033528">
    <property type="term" value="P:S-methylmethionine cycle"/>
    <property type="evidence" value="ECO:0007669"/>
    <property type="project" value="TreeGrafter"/>
</dbReference>
<dbReference type="GO" id="GO:0008898">
    <property type="term" value="F:S-adenosylmethionine-homocysteine S-methyltransferase activity"/>
    <property type="evidence" value="ECO:0007669"/>
    <property type="project" value="TreeGrafter"/>
</dbReference>
<dbReference type="GO" id="GO:0009086">
    <property type="term" value="P:methionine biosynthetic process"/>
    <property type="evidence" value="ECO:0007669"/>
    <property type="project" value="TreeGrafter"/>
</dbReference>
<dbReference type="STRING" id="1198029.A0A1U7LPS5"/>
<feature type="binding site" evidence="5">
    <location>
        <position position="131"/>
    </location>
    <ligand>
        <name>Zn(2+)</name>
        <dbReference type="ChEBI" id="CHEBI:29105"/>
    </ligand>
</feature>